<dbReference type="EMBL" id="CM041535">
    <property type="protein sequence ID" value="KAI3372954.1"/>
    <property type="molecule type" value="Genomic_DNA"/>
</dbReference>
<comment type="caution">
    <text evidence="1">The sequence shown here is derived from an EMBL/GenBank/DDBJ whole genome shotgun (WGS) entry which is preliminary data.</text>
</comment>
<evidence type="ECO:0000313" key="1">
    <source>
        <dbReference type="EMBL" id="KAI3372954.1"/>
    </source>
</evidence>
<keyword evidence="2" id="KW-1185">Reference proteome</keyword>
<gene>
    <name evidence="1" type="ORF">L3Q82_023402</name>
</gene>
<proteinExistence type="predicted"/>
<protein>
    <submittedName>
        <fullName evidence="1">Uncharacterized protein</fullName>
    </submittedName>
</protein>
<name>A0ACB8WZL8_9TELE</name>
<organism evidence="1 2">
    <name type="scientific">Scortum barcoo</name>
    <name type="common">barcoo grunter</name>
    <dbReference type="NCBI Taxonomy" id="214431"/>
    <lineage>
        <taxon>Eukaryota</taxon>
        <taxon>Metazoa</taxon>
        <taxon>Chordata</taxon>
        <taxon>Craniata</taxon>
        <taxon>Vertebrata</taxon>
        <taxon>Euteleostomi</taxon>
        <taxon>Actinopterygii</taxon>
        <taxon>Neopterygii</taxon>
        <taxon>Teleostei</taxon>
        <taxon>Neoteleostei</taxon>
        <taxon>Acanthomorphata</taxon>
        <taxon>Eupercaria</taxon>
        <taxon>Centrarchiformes</taxon>
        <taxon>Terapontoidei</taxon>
        <taxon>Terapontidae</taxon>
        <taxon>Scortum</taxon>
    </lineage>
</organism>
<dbReference type="Proteomes" id="UP000831701">
    <property type="component" value="Chromosome 5"/>
</dbReference>
<evidence type="ECO:0000313" key="2">
    <source>
        <dbReference type="Proteomes" id="UP000831701"/>
    </source>
</evidence>
<sequence>MTSKTEQLLIVVSILEGRHFPKSPRLSLVVQASFDGEQLATDPVEHRKQPQFSTELAWELDRRTLHQHRLQRTPIKLQCFTVDSVSKKRESVGYIVLDLRSVQEVKQEPRWYPLLSSKYTKQRPALLLNMTLENDTKPAEPSPDRFKAKKAPPRQGSPAVTDLLPDRLEATLVPDQGYHQVGPADYCTDMFILSVTVAFATKLEQLSPDFDHQPERASVRTTSERSSKQILQTFLSQQPSLQVSQSVGLTAHLFVAVSPHIVPVRPPQIHLCCGNHSLGSTDVSLSALSAVSVDLENKVATVEGAFVLKPPKRVKKTLLALPAELQPTVGVAVTLRREEVAPQSLGNKEGSGAQTRSNLPPSVPLSVRPAEQRPRSSSPVRKPSDSPPPGPPPLPPPSSHTESEAESLLEEIQRGKQQAGLSAADVEVPVQQQSHTEAAAEGGASSVSVSAPKVSIPASAHHYCFSLDLRSLGNLSLTHPIAATLRYSYQFFGSAAPIMTNPPVELQRNMEVSLPQSYCAFEFAALPQQLQDTFLSSEKVAELSYVATLEDLGLVRAREVSVSDSSQSDSSRQEGPARVGRVV</sequence>
<reference evidence="1" key="1">
    <citation type="submission" date="2022-04" db="EMBL/GenBank/DDBJ databases">
        <title>Jade perch genome.</title>
        <authorList>
            <person name="Chao B."/>
        </authorList>
    </citation>
    <scope>NUCLEOTIDE SEQUENCE</scope>
    <source>
        <strain evidence="1">CB-2022</strain>
    </source>
</reference>
<accession>A0ACB8WZL8</accession>